<proteinExistence type="inferred from homology"/>
<evidence type="ECO:0000256" key="5">
    <source>
        <dbReference type="ARBA" id="ARBA00022679"/>
    </source>
</evidence>
<evidence type="ECO:0000256" key="6">
    <source>
        <dbReference type="ARBA" id="ARBA00022691"/>
    </source>
</evidence>
<keyword evidence="13" id="KW-1185">Reference proteome</keyword>
<evidence type="ECO:0000313" key="12">
    <source>
        <dbReference type="EMBL" id="CEL99654.1"/>
    </source>
</evidence>
<keyword evidence="4" id="KW-0489">Methyltransferase</keyword>
<dbReference type="AlphaFoldDB" id="A0A0G4EQE4"/>
<dbReference type="InterPro" id="IPR029028">
    <property type="entry name" value="Alpha/beta_knot_MTases"/>
</dbReference>
<name>A0A0G4EQE4_VITBC</name>
<dbReference type="Pfam" id="PF08032">
    <property type="entry name" value="SpoU_sub_bind"/>
    <property type="match status" value="1"/>
</dbReference>
<accession>A0A0G4EQE4</accession>
<dbReference type="Proteomes" id="UP000041254">
    <property type="component" value="Unassembled WGS sequence"/>
</dbReference>
<dbReference type="GO" id="GO:0016435">
    <property type="term" value="F:rRNA (guanine) methyltransferase activity"/>
    <property type="evidence" value="ECO:0007669"/>
    <property type="project" value="TreeGrafter"/>
</dbReference>
<dbReference type="Gene3D" id="3.40.1280.10">
    <property type="match status" value="1"/>
</dbReference>
<evidence type="ECO:0000256" key="10">
    <source>
        <dbReference type="SAM" id="MobiDB-lite"/>
    </source>
</evidence>
<dbReference type="OMA" id="RKYAHVH"/>
<dbReference type="OrthoDB" id="270651at2759"/>
<dbReference type="Gene3D" id="3.30.1330.30">
    <property type="match status" value="1"/>
</dbReference>
<dbReference type="InterPro" id="IPR029026">
    <property type="entry name" value="tRNA_m1G_MTases_N"/>
</dbReference>
<comment type="subcellular location">
    <subcellularLocation>
        <location evidence="1">Mitochondrion</location>
    </subcellularLocation>
</comment>
<feature type="compositionally biased region" description="Basic and acidic residues" evidence="10">
    <location>
        <begin position="284"/>
        <end position="298"/>
    </location>
</feature>
<sequence length="396" mass="41780">MAAVTVVASSREAFLPSQLGHRTPDPSPPLRAFRRQHDARPAGVQRRRSQQRRKEDDDARGSARWREEDSHPGGGGGGGDSPFPAGTELLYGRNVVYAALRARRRTAYELLVQDSLRYSGTSAESGGGLVDLLGAAEEADVAVRWCPRVVLNDLTGDRAHQGVALCASPLPLPAIPWLTPQPHDDSGTTQTQTMPLHIVLDQVADVGNLGSICRSAYFFGASSVVLQSSSSARPTPAASKASAGAMELIQLTQTENIGRFLQQSQARGFRLIGAAVSEGETDSEGEKDGGRSDEGRTRVDGGLLPGVSVVGVDEVSWGKLDDSRPVLLVLGNEGSGVRRSVLGCCDTLVEIRGAPLLHRGDGGGGGGGVLLDSLNVGVACGILLHHLHAQWTKRTE</sequence>
<dbReference type="CDD" id="cd18105">
    <property type="entry name" value="SpoU-like_MRM1"/>
    <property type="match status" value="1"/>
</dbReference>
<protein>
    <recommendedName>
        <fullName evidence="9">rRNA methyltransferase 1, mitochondrial</fullName>
    </recommendedName>
</protein>
<dbReference type="SMART" id="SM00967">
    <property type="entry name" value="SpoU_sub_bind"/>
    <property type="match status" value="1"/>
</dbReference>
<evidence type="ECO:0000256" key="7">
    <source>
        <dbReference type="ARBA" id="ARBA00022946"/>
    </source>
</evidence>
<dbReference type="SUPFAM" id="SSF55315">
    <property type="entry name" value="L30e-like"/>
    <property type="match status" value="1"/>
</dbReference>
<evidence type="ECO:0000256" key="2">
    <source>
        <dbReference type="ARBA" id="ARBA00007228"/>
    </source>
</evidence>
<evidence type="ECO:0000256" key="8">
    <source>
        <dbReference type="ARBA" id="ARBA00023128"/>
    </source>
</evidence>
<feature type="region of interest" description="Disordered" evidence="10">
    <location>
        <begin position="275"/>
        <end position="298"/>
    </location>
</feature>
<dbReference type="VEuPathDB" id="CryptoDB:Vbra_20706"/>
<keyword evidence="7" id="KW-0809">Transit peptide</keyword>
<organism evidence="12 13">
    <name type="scientific">Vitrella brassicaformis (strain CCMP3155)</name>
    <dbReference type="NCBI Taxonomy" id="1169540"/>
    <lineage>
        <taxon>Eukaryota</taxon>
        <taxon>Sar</taxon>
        <taxon>Alveolata</taxon>
        <taxon>Colpodellida</taxon>
        <taxon>Vitrellaceae</taxon>
        <taxon>Vitrella</taxon>
    </lineage>
</organism>
<feature type="domain" description="RNA 2-O ribose methyltransferase substrate binding" evidence="11">
    <location>
        <begin position="89"/>
        <end position="173"/>
    </location>
</feature>
<evidence type="ECO:0000256" key="9">
    <source>
        <dbReference type="ARBA" id="ARBA00034881"/>
    </source>
</evidence>
<dbReference type="EMBL" id="CDMY01000285">
    <property type="protein sequence ID" value="CEL99654.1"/>
    <property type="molecule type" value="Genomic_DNA"/>
</dbReference>
<reference evidence="12 13" key="1">
    <citation type="submission" date="2014-11" db="EMBL/GenBank/DDBJ databases">
        <authorList>
            <person name="Zhu J."/>
            <person name="Qi W."/>
            <person name="Song R."/>
        </authorList>
    </citation>
    <scope>NUCLEOTIDE SEQUENCE [LARGE SCALE GENOMIC DNA]</scope>
</reference>
<evidence type="ECO:0000313" key="13">
    <source>
        <dbReference type="Proteomes" id="UP000041254"/>
    </source>
</evidence>
<dbReference type="InterPro" id="IPR029064">
    <property type="entry name" value="Ribosomal_eL30-like_sf"/>
</dbReference>
<dbReference type="InterPro" id="IPR001537">
    <property type="entry name" value="SpoU_MeTrfase"/>
</dbReference>
<evidence type="ECO:0000259" key="11">
    <source>
        <dbReference type="SMART" id="SM00967"/>
    </source>
</evidence>
<dbReference type="GO" id="GO:0003723">
    <property type="term" value="F:RNA binding"/>
    <property type="evidence" value="ECO:0007669"/>
    <property type="project" value="InterPro"/>
</dbReference>
<comment type="similarity">
    <text evidence="2">Belongs to the class IV-like SAM-binding methyltransferase superfamily. RNA methyltransferase TrmH family.</text>
</comment>
<dbReference type="InParanoid" id="A0A0G4EQE4"/>
<dbReference type="InterPro" id="IPR047182">
    <property type="entry name" value="MRM1"/>
</dbReference>
<dbReference type="InterPro" id="IPR013123">
    <property type="entry name" value="SpoU_subst-bd"/>
</dbReference>
<evidence type="ECO:0000256" key="3">
    <source>
        <dbReference type="ARBA" id="ARBA00022552"/>
    </source>
</evidence>
<keyword evidence="5" id="KW-0808">Transferase</keyword>
<evidence type="ECO:0000256" key="1">
    <source>
        <dbReference type="ARBA" id="ARBA00004173"/>
    </source>
</evidence>
<dbReference type="GO" id="GO:0005739">
    <property type="term" value="C:mitochondrion"/>
    <property type="evidence" value="ECO:0007669"/>
    <property type="project" value="UniProtKB-SubCell"/>
</dbReference>
<feature type="region of interest" description="Disordered" evidence="10">
    <location>
        <begin position="1"/>
        <end position="85"/>
    </location>
</feature>
<keyword evidence="8" id="KW-0496">Mitochondrion</keyword>
<gene>
    <name evidence="12" type="ORF">Vbra_20706</name>
</gene>
<dbReference type="Pfam" id="PF00588">
    <property type="entry name" value="SpoU_methylase"/>
    <property type="match status" value="1"/>
</dbReference>
<keyword evidence="3" id="KW-0698">rRNA processing</keyword>
<dbReference type="SUPFAM" id="SSF75217">
    <property type="entry name" value="alpha/beta knot"/>
    <property type="match status" value="1"/>
</dbReference>
<dbReference type="STRING" id="1169540.A0A0G4EQE4"/>
<feature type="compositionally biased region" description="Basic and acidic residues" evidence="10">
    <location>
        <begin position="52"/>
        <end position="71"/>
    </location>
</feature>
<evidence type="ECO:0000256" key="4">
    <source>
        <dbReference type="ARBA" id="ARBA00022603"/>
    </source>
</evidence>
<keyword evidence="6" id="KW-0949">S-adenosyl-L-methionine</keyword>
<dbReference type="PANTHER" id="PTHR46103">
    <property type="entry name" value="RRNA METHYLTRANSFERASE 1, MITOCHONDRIAL"/>
    <property type="match status" value="1"/>
</dbReference>
<dbReference type="InterPro" id="IPR047261">
    <property type="entry name" value="MRM1_MeTrfase_dom"/>
</dbReference>
<dbReference type="PANTHER" id="PTHR46103:SF1">
    <property type="entry name" value="RRNA METHYLTRANSFERASE 1, MITOCHONDRIAL"/>
    <property type="match status" value="1"/>
</dbReference>